<name>A0ABQ6XKM0_STRFR</name>
<feature type="region of interest" description="Disordered" evidence="1">
    <location>
        <begin position="1"/>
        <end position="46"/>
    </location>
</feature>
<gene>
    <name evidence="3" type="ORF">K701_29550</name>
</gene>
<accession>A0ABQ6XKM0</accession>
<feature type="transmembrane region" description="Helical" evidence="2">
    <location>
        <begin position="105"/>
        <end position="124"/>
    </location>
</feature>
<organism evidence="3 4">
    <name type="scientific">Streptomyces fradiae ATCC 10745 = DSM 40063</name>
    <dbReference type="NCBI Taxonomy" id="1319510"/>
    <lineage>
        <taxon>Bacteria</taxon>
        <taxon>Bacillati</taxon>
        <taxon>Actinomycetota</taxon>
        <taxon>Actinomycetes</taxon>
        <taxon>Kitasatosporales</taxon>
        <taxon>Streptomycetaceae</taxon>
        <taxon>Streptomyces</taxon>
    </lineage>
</organism>
<proteinExistence type="predicted"/>
<keyword evidence="2" id="KW-1133">Transmembrane helix</keyword>
<dbReference type="Proteomes" id="UP000731519">
    <property type="component" value="Unassembled WGS sequence"/>
</dbReference>
<reference evidence="3 4" key="1">
    <citation type="submission" date="2013-05" db="EMBL/GenBank/DDBJ databases">
        <title>Genome Sequence of Streptomyces fradiae.</title>
        <authorList>
            <person name="Kirby R."/>
        </authorList>
    </citation>
    <scope>NUCLEOTIDE SEQUENCE [LARGE SCALE GENOMIC DNA]</scope>
    <source>
        <strain evidence="3 4">ATCC 10745</strain>
    </source>
</reference>
<dbReference type="EMBL" id="ASYR01000057">
    <property type="protein sequence ID" value="KAF0646312.1"/>
    <property type="molecule type" value="Genomic_DNA"/>
</dbReference>
<keyword evidence="4" id="KW-1185">Reference proteome</keyword>
<evidence type="ECO:0000313" key="3">
    <source>
        <dbReference type="EMBL" id="KAF0646312.1"/>
    </source>
</evidence>
<evidence type="ECO:0000256" key="1">
    <source>
        <dbReference type="SAM" id="MobiDB-lite"/>
    </source>
</evidence>
<dbReference type="Pfam" id="PF19764">
    <property type="entry name" value="DUF6251"/>
    <property type="match status" value="1"/>
</dbReference>
<keyword evidence="2" id="KW-0472">Membrane</keyword>
<evidence type="ECO:0000313" key="4">
    <source>
        <dbReference type="Proteomes" id="UP000731519"/>
    </source>
</evidence>
<protein>
    <submittedName>
        <fullName evidence="3">Uncharacterized protein</fullName>
    </submittedName>
</protein>
<keyword evidence="2" id="KW-0812">Transmembrane</keyword>
<dbReference type="RefSeq" id="WP_159311515.1">
    <property type="nucleotide sequence ID" value="NZ_ASYR01000057.1"/>
</dbReference>
<sequence>MSLPDQHPTAPVGQPTPTTTPHPYTPYTPTHHDGPLVYIPHPTHPNLSTPVPREAVPMTTPTPARDLTPQPLLDPTAQRMLAAGLGAGTAAAGIGWGAAQLVSALAAGATGLVVLALLLLATHLTRPRTTHIEQHVTNHVRGFARATTHIERTPR</sequence>
<comment type="caution">
    <text evidence="3">The sequence shown here is derived from an EMBL/GenBank/DDBJ whole genome shotgun (WGS) entry which is preliminary data.</text>
</comment>
<evidence type="ECO:0000256" key="2">
    <source>
        <dbReference type="SAM" id="Phobius"/>
    </source>
</evidence>
<dbReference type="InterPro" id="IPR046218">
    <property type="entry name" value="DUF6251"/>
</dbReference>